<feature type="domain" description="FAD dependent oxidoreductase" evidence="9">
    <location>
        <begin position="4"/>
        <end position="301"/>
    </location>
</feature>
<evidence type="ECO:0000313" key="13">
    <source>
        <dbReference type="Proteomes" id="UP000051887"/>
    </source>
</evidence>
<evidence type="ECO:0000313" key="11">
    <source>
        <dbReference type="EMBL" id="CUH71660.1"/>
    </source>
</evidence>
<gene>
    <name evidence="11" type="primary">thiO_2</name>
    <name evidence="10" type="synonym">thiO_1</name>
    <name evidence="10" type="ORF">TL5118_01194</name>
    <name evidence="11" type="ORF">TL5120_01450</name>
</gene>
<evidence type="ECO:0000256" key="7">
    <source>
        <dbReference type="ARBA" id="ARBA00039751"/>
    </source>
</evidence>
<evidence type="ECO:0000256" key="8">
    <source>
        <dbReference type="ARBA" id="ARBA00049547"/>
    </source>
</evidence>
<reference evidence="10 12" key="1">
    <citation type="submission" date="2015-09" db="EMBL/GenBank/DDBJ databases">
        <authorList>
            <person name="Rodrigo-Torres L."/>
            <person name="Arahal D.R."/>
        </authorList>
    </citation>
    <scope>NUCLEOTIDE SEQUENCE [LARGE SCALE GENOMIC DNA]</scope>
    <source>
        <strain evidence="10 12">CECT 5118</strain>
    </source>
</reference>
<dbReference type="Proteomes" id="UP000051887">
    <property type="component" value="Unassembled WGS sequence"/>
</dbReference>
<dbReference type="Gene3D" id="3.30.9.10">
    <property type="entry name" value="D-Amino Acid Oxidase, subunit A, domain 2"/>
    <property type="match status" value="2"/>
</dbReference>
<dbReference type="EMBL" id="CYSC01000024">
    <property type="protein sequence ID" value="CUH71660.1"/>
    <property type="molecule type" value="Genomic_DNA"/>
</dbReference>
<keyword evidence="3" id="KW-0285">Flavoprotein</keyword>
<evidence type="ECO:0000313" key="12">
    <source>
        <dbReference type="Proteomes" id="UP000051086"/>
    </source>
</evidence>
<dbReference type="PANTHER" id="PTHR11530">
    <property type="entry name" value="D-AMINO ACID OXIDASE"/>
    <property type="match status" value="1"/>
</dbReference>
<dbReference type="PANTHER" id="PTHR11530:SF11">
    <property type="entry name" value="D-ASPARTATE OXIDASE"/>
    <property type="match status" value="1"/>
</dbReference>
<dbReference type="EC" id="1.4.3.3" evidence="6"/>
<dbReference type="GO" id="GO:0071949">
    <property type="term" value="F:FAD binding"/>
    <property type="evidence" value="ECO:0007669"/>
    <property type="project" value="InterPro"/>
</dbReference>
<evidence type="ECO:0000256" key="3">
    <source>
        <dbReference type="ARBA" id="ARBA00022630"/>
    </source>
</evidence>
<evidence type="ECO:0000256" key="2">
    <source>
        <dbReference type="ARBA" id="ARBA00006730"/>
    </source>
</evidence>
<comment type="catalytic activity">
    <reaction evidence="8">
        <text>a D-alpha-amino acid + O2 + H2O = a 2-oxocarboxylate + H2O2 + NH4(+)</text>
        <dbReference type="Rhea" id="RHEA:21816"/>
        <dbReference type="ChEBI" id="CHEBI:15377"/>
        <dbReference type="ChEBI" id="CHEBI:15379"/>
        <dbReference type="ChEBI" id="CHEBI:16240"/>
        <dbReference type="ChEBI" id="CHEBI:28938"/>
        <dbReference type="ChEBI" id="CHEBI:35179"/>
        <dbReference type="ChEBI" id="CHEBI:59871"/>
        <dbReference type="EC" id="1.4.3.3"/>
    </reaction>
    <physiologicalReaction direction="left-to-right" evidence="8">
        <dbReference type="Rhea" id="RHEA:21817"/>
    </physiologicalReaction>
</comment>
<evidence type="ECO:0000256" key="1">
    <source>
        <dbReference type="ARBA" id="ARBA00001974"/>
    </source>
</evidence>
<proteinExistence type="inferred from homology"/>
<organism evidence="11 13">
    <name type="scientific">Thalassovita autumnalis</name>
    <dbReference type="NCBI Taxonomy" id="2072972"/>
    <lineage>
        <taxon>Bacteria</taxon>
        <taxon>Pseudomonadati</taxon>
        <taxon>Pseudomonadota</taxon>
        <taxon>Alphaproteobacteria</taxon>
        <taxon>Rhodobacterales</taxon>
        <taxon>Roseobacteraceae</taxon>
        <taxon>Thalassovita</taxon>
    </lineage>
</organism>
<dbReference type="InterPro" id="IPR023209">
    <property type="entry name" value="DAO"/>
</dbReference>
<dbReference type="InterPro" id="IPR036188">
    <property type="entry name" value="FAD/NAD-bd_sf"/>
</dbReference>
<keyword evidence="4" id="KW-0274">FAD</keyword>
<dbReference type="Pfam" id="PF01266">
    <property type="entry name" value="DAO"/>
    <property type="match status" value="1"/>
</dbReference>
<dbReference type="SUPFAM" id="SSF51971">
    <property type="entry name" value="Nucleotide-binding domain"/>
    <property type="match status" value="1"/>
</dbReference>
<dbReference type="AlphaFoldDB" id="A0A0P1FAJ2"/>
<dbReference type="GO" id="GO:0003884">
    <property type="term" value="F:D-amino-acid oxidase activity"/>
    <property type="evidence" value="ECO:0007669"/>
    <property type="project" value="UniProtKB-EC"/>
</dbReference>
<evidence type="ECO:0000256" key="6">
    <source>
        <dbReference type="ARBA" id="ARBA00039101"/>
    </source>
</evidence>
<evidence type="ECO:0000256" key="5">
    <source>
        <dbReference type="ARBA" id="ARBA00023002"/>
    </source>
</evidence>
<dbReference type="InterPro" id="IPR006076">
    <property type="entry name" value="FAD-dep_OxRdtase"/>
</dbReference>
<keyword evidence="12" id="KW-1185">Reference proteome</keyword>
<comment type="similarity">
    <text evidence="2">Belongs to the DAMOX/DASOX family.</text>
</comment>
<evidence type="ECO:0000313" key="10">
    <source>
        <dbReference type="EMBL" id="CUH65148.1"/>
    </source>
</evidence>
<dbReference type="SUPFAM" id="SSF54373">
    <property type="entry name" value="FAD-linked reductases, C-terminal domain"/>
    <property type="match status" value="1"/>
</dbReference>
<keyword evidence="5 11" id="KW-0560">Oxidoreductase</keyword>
<dbReference type="RefSeq" id="WP_058242966.1">
    <property type="nucleotide sequence ID" value="NZ_CYSB01000024.1"/>
</dbReference>
<dbReference type="EMBL" id="CYSB01000024">
    <property type="protein sequence ID" value="CUH65148.1"/>
    <property type="molecule type" value="Genomic_DNA"/>
</dbReference>
<evidence type="ECO:0000259" key="9">
    <source>
        <dbReference type="Pfam" id="PF01266"/>
    </source>
</evidence>
<accession>A0A0P1FAJ2</accession>
<sequence length="312" mass="33537">MICTVLGAGVAGLCAATALAERGADVRVIDPRAITAASALAGGMLAPFCEGESAPDLVVRAGQDAAAWWEARIGPLTRRGTLVLAPARDQAELDRFARATRAHEWVVPATLELALENRFARGLYYASEAHMDPRRGLSILRQRAEGLGVRFTERGSPEGQIIDCRGWGARDLLPDLRPVRGEMLLVEAPDVPLSRTLRLLHPRFPCYIVPRGLGRYMIGATMVESEDSGAITARAAMELLSAAYTVHPGFAEARILEASAGLRPAFPDNIPAIRQTGGRIHMNGMYRHGFLMAPILAEQLANDLMGGLQNAG</sequence>
<dbReference type="OrthoDB" id="9790035at2"/>
<comment type="cofactor">
    <cofactor evidence="1">
        <name>FAD</name>
        <dbReference type="ChEBI" id="CHEBI:57692"/>
    </cofactor>
</comment>
<dbReference type="Gene3D" id="3.50.50.60">
    <property type="entry name" value="FAD/NAD(P)-binding domain"/>
    <property type="match status" value="2"/>
</dbReference>
<reference evidence="11 13" key="2">
    <citation type="submission" date="2015-09" db="EMBL/GenBank/DDBJ databases">
        <authorList>
            <consortium name="Swine Surveillance"/>
        </authorList>
    </citation>
    <scope>NUCLEOTIDE SEQUENCE [LARGE SCALE GENOMIC DNA]</scope>
    <source>
        <strain evidence="11 13">5120</strain>
    </source>
</reference>
<evidence type="ECO:0000256" key="4">
    <source>
        <dbReference type="ARBA" id="ARBA00022827"/>
    </source>
</evidence>
<dbReference type="Proteomes" id="UP000051086">
    <property type="component" value="Unassembled WGS sequence"/>
</dbReference>
<dbReference type="GO" id="GO:0046416">
    <property type="term" value="P:D-amino acid metabolic process"/>
    <property type="evidence" value="ECO:0007669"/>
    <property type="project" value="InterPro"/>
</dbReference>
<protein>
    <recommendedName>
        <fullName evidence="7">D-amino-acid oxidase</fullName>
        <ecNumber evidence="6">1.4.3.3</ecNumber>
    </recommendedName>
</protein>
<name>A0A0P1FAJ2_9RHOB</name>